<dbReference type="OrthoDB" id="3341102at2759"/>
<name>A0A0D0D1T0_9AGAM</name>
<dbReference type="AlphaFoldDB" id="A0A0D0D1T0"/>
<reference evidence="1 2" key="1">
    <citation type="submission" date="2014-04" db="EMBL/GenBank/DDBJ databases">
        <authorList>
            <consortium name="DOE Joint Genome Institute"/>
            <person name="Kuo A."/>
            <person name="Kohler A."/>
            <person name="Jargeat P."/>
            <person name="Nagy L.G."/>
            <person name="Floudas D."/>
            <person name="Copeland A."/>
            <person name="Barry K.W."/>
            <person name="Cichocki N."/>
            <person name="Veneault-Fourrey C."/>
            <person name="LaButti K."/>
            <person name="Lindquist E.A."/>
            <person name="Lipzen A."/>
            <person name="Lundell T."/>
            <person name="Morin E."/>
            <person name="Murat C."/>
            <person name="Sun H."/>
            <person name="Tunlid A."/>
            <person name="Henrissat B."/>
            <person name="Grigoriev I.V."/>
            <person name="Hibbett D.S."/>
            <person name="Martin F."/>
            <person name="Nordberg H.P."/>
            <person name="Cantor M.N."/>
            <person name="Hua S.X."/>
        </authorList>
    </citation>
    <scope>NUCLEOTIDE SEQUENCE [LARGE SCALE GENOMIC DNA]</scope>
    <source>
        <strain evidence="1 2">Ve08.2h10</strain>
    </source>
</reference>
<feature type="non-terminal residue" evidence="1">
    <location>
        <position position="1"/>
    </location>
</feature>
<dbReference type="Proteomes" id="UP000054538">
    <property type="component" value="Unassembled WGS sequence"/>
</dbReference>
<gene>
    <name evidence="1" type="ORF">PAXRUDRAFT_90205</name>
</gene>
<organism evidence="1 2">
    <name type="scientific">Paxillus rubicundulus Ve08.2h10</name>
    <dbReference type="NCBI Taxonomy" id="930991"/>
    <lineage>
        <taxon>Eukaryota</taxon>
        <taxon>Fungi</taxon>
        <taxon>Dikarya</taxon>
        <taxon>Basidiomycota</taxon>
        <taxon>Agaricomycotina</taxon>
        <taxon>Agaricomycetes</taxon>
        <taxon>Agaricomycetidae</taxon>
        <taxon>Boletales</taxon>
        <taxon>Paxilineae</taxon>
        <taxon>Paxillaceae</taxon>
        <taxon>Paxillus</taxon>
    </lineage>
</organism>
<accession>A0A0D0D1T0</accession>
<dbReference type="EMBL" id="KN829375">
    <property type="protein sequence ID" value="KIK73844.1"/>
    <property type="molecule type" value="Genomic_DNA"/>
</dbReference>
<feature type="non-terminal residue" evidence="1">
    <location>
        <position position="200"/>
    </location>
</feature>
<evidence type="ECO:0000313" key="2">
    <source>
        <dbReference type="Proteomes" id="UP000054538"/>
    </source>
</evidence>
<keyword evidence="2" id="KW-1185">Reference proteome</keyword>
<proteinExistence type="predicted"/>
<dbReference type="HOGENOM" id="CLU_046752_2_0_1"/>
<reference evidence="2" key="2">
    <citation type="submission" date="2015-01" db="EMBL/GenBank/DDBJ databases">
        <title>Evolutionary Origins and Diversification of the Mycorrhizal Mutualists.</title>
        <authorList>
            <consortium name="DOE Joint Genome Institute"/>
            <consortium name="Mycorrhizal Genomics Consortium"/>
            <person name="Kohler A."/>
            <person name="Kuo A."/>
            <person name="Nagy L.G."/>
            <person name="Floudas D."/>
            <person name="Copeland A."/>
            <person name="Barry K.W."/>
            <person name="Cichocki N."/>
            <person name="Veneault-Fourrey C."/>
            <person name="LaButti K."/>
            <person name="Lindquist E.A."/>
            <person name="Lipzen A."/>
            <person name="Lundell T."/>
            <person name="Morin E."/>
            <person name="Murat C."/>
            <person name="Riley R."/>
            <person name="Ohm R."/>
            <person name="Sun H."/>
            <person name="Tunlid A."/>
            <person name="Henrissat B."/>
            <person name="Grigoriev I.V."/>
            <person name="Hibbett D.S."/>
            <person name="Martin F."/>
        </authorList>
    </citation>
    <scope>NUCLEOTIDE SEQUENCE [LARGE SCALE GENOMIC DNA]</scope>
    <source>
        <strain evidence="2">Ve08.2h10</strain>
    </source>
</reference>
<sequence length="200" mass="22560">KATRAARKVPDNWEEVCEKAILRMAYVIKEEDVPASLYVNSDQTQVVYAQGSSLTWTKHGAKQVTTIGEDEKRAFTTVVSVSCSGKLLLLQLIYQGSTTKSCPQSTVPCYDECISHGFLFECSKTDTYWSTQETMKSLVNNIIAPYFDTEKDTLGLPLLQKAIWQIDVWSVHCSQQFRTWMKEFHPTIVLQFVPGGCTSI</sequence>
<evidence type="ECO:0008006" key="3">
    <source>
        <dbReference type="Google" id="ProtNLM"/>
    </source>
</evidence>
<dbReference type="InParanoid" id="A0A0D0D1T0"/>
<evidence type="ECO:0000313" key="1">
    <source>
        <dbReference type="EMBL" id="KIK73844.1"/>
    </source>
</evidence>
<protein>
    <recommendedName>
        <fullName evidence="3">DDE-1 domain-containing protein</fullName>
    </recommendedName>
</protein>